<protein>
    <submittedName>
        <fullName evidence="1">Minor tail protein</fullName>
    </submittedName>
</protein>
<dbReference type="EMBL" id="MH825712">
    <property type="protein sequence ID" value="AYD87357.1"/>
    <property type="molecule type" value="Genomic_DNA"/>
</dbReference>
<evidence type="ECO:0000313" key="1">
    <source>
        <dbReference type="EMBL" id="AYD87357.1"/>
    </source>
</evidence>
<organism evidence="1 2">
    <name type="scientific">Microbacterium phage ValentiniPuff</name>
    <dbReference type="NCBI Taxonomy" id="2315705"/>
    <lineage>
        <taxon>Viruses</taxon>
        <taxon>Duplodnaviria</taxon>
        <taxon>Heunggongvirae</taxon>
        <taxon>Uroviricota</taxon>
        <taxon>Caudoviricetes</taxon>
        <taxon>Valentinivirus</taxon>
        <taxon>Valentinivirus valentinipuff</taxon>
    </lineage>
</organism>
<gene>
    <name evidence="1" type="primary">60</name>
    <name evidence="1" type="ORF">SEA_VALENTINIPUFF_60</name>
</gene>
<accession>A0A386KSP2</accession>
<sequence length="132" mass="13967">MGKSKVIKLTGDEALNAILAKGRSQVAIVVGQALAEEARVVMRESLQEVPVRDGFLKASSEVKPPKFSNGLVKVTMGYGGAASKYALIVHNGPERNWTRTGSKSHFLSDPLAAATARIGAGLARRIGKILGR</sequence>
<dbReference type="Proteomes" id="UP000281993">
    <property type="component" value="Segment"/>
</dbReference>
<keyword evidence="2" id="KW-1185">Reference proteome</keyword>
<name>A0A386KSP2_9CAUD</name>
<evidence type="ECO:0000313" key="2">
    <source>
        <dbReference type="Proteomes" id="UP000281993"/>
    </source>
</evidence>
<proteinExistence type="predicted"/>
<reference evidence="1 2" key="1">
    <citation type="submission" date="2018-08" db="EMBL/GenBank/DDBJ databases">
        <authorList>
            <person name="Preder H."/>
            <person name="Servin-Meza L.A."/>
            <person name="Bonilla J.A."/>
            <person name="Klyczek K."/>
            <person name="Garlena R.A."/>
            <person name="Russell D.A."/>
            <person name="Pope W.H."/>
            <person name="Jacobs-Sera D."/>
            <person name="Hatfull G.F."/>
        </authorList>
    </citation>
    <scope>NUCLEOTIDE SEQUENCE [LARGE SCALE GENOMIC DNA]</scope>
</reference>